<gene>
    <name evidence="1" type="ordered locus">TGAM_0786</name>
</gene>
<dbReference type="eggNOG" id="arCOG10050">
    <property type="taxonomic scope" value="Archaea"/>
</dbReference>
<organism evidence="1 2">
    <name type="scientific">Thermococcus gammatolerans (strain DSM 15229 / JCM 11827 / EJ3)</name>
    <dbReference type="NCBI Taxonomy" id="593117"/>
    <lineage>
        <taxon>Archaea</taxon>
        <taxon>Methanobacteriati</taxon>
        <taxon>Methanobacteriota</taxon>
        <taxon>Thermococci</taxon>
        <taxon>Thermococcales</taxon>
        <taxon>Thermococcaceae</taxon>
        <taxon>Thermococcus</taxon>
    </lineage>
</organism>
<sequence length="76" mass="8548">MLVVVLGGIVVKVPQGVDDRIALLIARTISERLKTLVEINEALKDSRLSEEDAVELGRLAKKGRGKYLERRYSSRR</sequence>
<reference evidence="1 2" key="1">
    <citation type="journal article" date="2007" name="Genome Biol.">
        <title>Genome analysis and genome-wide proteomics of Thermococcus gammatolerans, the most radioresistant organism known amongst the Archaea.</title>
        <authorList>
            <person name="Zivanovic Y."/>
            <person name="Armengaud J."/>
            <person name="Lagorce A."/>
            <person name="Leplat C."/>
            <person name="Guerin P."/>
            <person name="Dutertre M."/>
            <person name="Anthouard V."/>
            <person name="Forterre P."/>
            <person name="Wincker P."/>
            <person name="Confalonieri F."/>
        </authorList>
    </citation>
    <scope>NUCLEOTIDE SEQUENCE [LARGE SCALE GENOMIC DNA]</scope>
    <source>
        <strain evidence="2">DSM 15229 / JCM 11827 / EJ3</strain>
    </source>
</reference>
<dbReference type="HOGENOM" id="CLU_201555_0_0_2"/>
<dbReference type="Proteomes" id="UP000001488">
    <property type="component" value="Chromosome"/>
</dbReference>
<evidence type="ECO:0000313" key="1">
    <source>
        <dbReference type="EMBL" id="ACS33288.1"/>
    </source>
</evidence>
<dbReference type="KEGG" id="tga:TGAM_0786"/>
<name>C5A4X6_THEGJ</name>
<evidence type="ECO:0000313" key="2">
    <source>
        <dbReference type="Proteomes" id="UP000001488"/>
    </source>
</evidence>
<accession>C5A4X6</accession>
<protein>
    <submittedName>
        <fullName evidence="1">Uncharacterized protein</fullName>
    </submittedName>
</protein>
<dbReference type="EMBL" id="CP001398">
    <property type="protein sequence ID" value="ACS33288.1"/>
    <property type="molecule type" value="Genomic_DNA"/>
</dbReference>
<dbReference type="PATRIC" id="fig|593117.10.peg.782"/>
<keyword evidence="2" id="KW-1185">Reference proteome</keyword>
<proteinExistence type="predicted"/>
<dbReference type="AlphaFoldDB" id="C5A4X6"/>
<dbReference type="PaxDb" id="593117-TGAM_0786"/>
<dbReference type="STRING" id="593117.TGAM_0786"/>